<organism evidence="1 2">
    <name type="scientific">Domibacillus antri</name>
    <dbReference type="NCBI Taxonomy" id="1714264"/>
    <lineage>
        <taxon>Bacteria</taxon>
        <taxon>Bacillati</taxon>
        <taxon>Bacillota</taxon>
        <taxon>Bacilli</taxon>
        <taxon>Bacillales</taxon>
        <taxon>Bacillaceae</taxon>
        <taxon>Domibacillus</taxon>
    </lineage>
</organism>
<dbReference type="Proteomes" id="UP000185568">
    <property type="component" value="Unassembled WGS sequence"/>
</dbReference>
<sequence>MRFFIFLTGFGFAVTGGVSFIMYFNLLAAGMTWPDYASFTLRRPECNLFFVGWILIFFGLKE</sequence>
<reference evidence="1 2" key="1">
    <citation type="submission" date="2016-12" db="EMBL/GenBank/DDBJ databases">
        <title>Domibacillus antri genome sequencing.</title>
        <authorList>
            <person name="Verma A."/>
            <person name="Krishnamurthi S."/>
        </authorList>
    </citation>
    <scope>NUCLEOTIDE SEQUENCE [LARGE SCALE GENOMIC DNA]</scope>
    <source>
        <strain evidence="1 2">XD80</strain>
    </source>
</reference>
<gene>
    <name evidence="1" type="ORF">BTO30_02510</name>
</gene>
<dbReference type="InterPro" id="IPR058887">
    <property type="entry name" value="YuzI-like"/>
</dbReference>
<dbReference type="Pfam" id="PF26135">
    <property type="entry name" value="YuzI"/>
    <property type="match status" value="1"/>
</dbReference>
<keyword evidence="2" id="KW-1185">Reference proteome</keyword>
<dbReference type="RefSeq" id="WP_075397147.1">
    <property type="nucleotide sequence ID" value="NZ_MSDU01000004.1"/>
</dbReference>
<dbReference type="AlphaFoldDB" id="A0A1Q8Q913"/>
<evidence type="ECO:0000313" key="1">
    <source>
        <dbReference type="EMBL" id="OLN23834.1"/>
    </source>
</evidence>
<name>A0A1Q8Q913_9BACI</name>
<dbReference type="STRING" id="1714264.BTO30_02510"/>
<comment type="caution">
    <text evidence="1">The sequence shown here is derived from an EMBL/GenBank/DDBJ whole genome shotgun (WGS) entry which is preliminary data.</text>
</comment>
<accession>A0A1Q8Q913</accession>
<dbReference type="EMBL" id="MSDU01000004">
    <property type="protein sequence ID" value="OLN23834.1"/>
    <property type="molecule type" value="Genomic_DNA"/>
</dbReference>
<evidence type="ECO:0000313" key="2">
    <source>
        <dbReference type="Proteomes" id="UP000185568"/>
    </source>
</evidence>
<dbReference type="OrthoDB" id="2972455at2"/>
<proteinExistence type="predicted"/>
<protein>
    <submittedName>
        <fullName evidence="1">Uncharacterized protein</fullName>
    </submittedName>
</protein>